<dbReference type="AlphaFoldDB" id="A0A9W9JU98"/>
<organism evidence="2 3">
    <name type="scientific">Penicillium alfredii</name>
    <dbReference type="NCBI Taxonomy" id="1506179"/>
    <lineage>
        <taxon>Eukaryota</taxon>
        <taxon>Fungi</taxon>
        <taxon>Dikarya</taxon>
        <taxon>Ascomycota</taxon>
        <taxon>Pezizomycotina</taxon>
        <taxon>Eurotiomycetes</taxon>
        <taxon>Eurotiomycetidae</taxon>
        <taxon>Eurotiales</taxon>
        <taxon>Aspergillaceae</taxon>
        <taxon>Penicillium</taxon>
    </lineage>
</organism>
<dbReference type="GeneID" id="81399709"/>
<feature type="compositionally biased region" description="Basic and acidic residues" evidence="1">
    <location>
        <begin position="57"/>
        <end position="66"/>
    </location>
</feature>
<dbReference type="RefSeq" id="XP_056507038.1">
    <property type="nucleotide sequence ID" value="XM_056660540.1"/>
</dbReference>
<sequence length="66" mass="7380">MGNHDLDTLIGGHHAQLEFAINDPIRMLLHEIMEHRIQRTRQSGPHPLSSLSIGRSSHTDHPSLVA</sequence>
<proteinExistence type="predicted"/>
<protein>
    <submittedName>
        <fullName evidence="2">Uncharacterized protein</fullName>
    </submittedName>
</protein>
<evidence type="ECO:0000313" key="2">
    <source>
        <dbReference type="EMBL" id="KAJ5081751.1"/>
    </source>
</evidence>
<reference evidence="2" key="2">
    <citation type="journal article" date="2023" name="IMA Fungus">
        <title>Comparative genomic study of the Penicillium genus elucidates a diverse pangenome and 15 lateral gene transfer events.</title>
        <authorList>
            <person name="Petersen C."/>
            <person name="Sorensen T."/>
            <person name="Nielsen M.R."/>
            <person name="Sondergaard T.E."/>
            <person name="Sorensen J.L."/>
            <person name="Fitzpatrick D.A."/>
            <person name="Frisvad J.C."/>
            <person name="Nielsen K.L."/>
        </authorList>
    </citation>
    <scope>NUCLEOTIDE SEQUENCE</scope>
    <source>
        <strain evidence="2">IBT 34128</strain>
    </source>
</reference>
<keyword evidence="3" id="KW-1185">Reference proteome</keyword>
<dbReference type="EMBL" id="JAPMSZ010000012">
    <property type="protein sequence ID" value="KAJ5081751.1"/>
    <property type="molecule type" value="Genomic_DNA"/>
</dbReference>
<dbReference type="Proteomes" id="UP001141434">
    <property type="component" value="Unassembled WGS sequence"/>
</dbReference>
<feature type="region of interest" description="Disordered" evidence="1">
    <location>
        <begin position="38"/>
        <end position="66"/>
    </location>
</feature>
<evidence type="ECO:0000313" key="3">
    <source>
        <dbReference type="Proteomes" id="UP001141434"/>
    </source>
</evidence>
<comment type="caution">
    <text evidence="2">The sequence shown here is derived from an EMBL/GenBank/DDBJ whole genome shotgun (WGS) entry which is preliminary data.</text>
</comment>
<gene>
    <name evidence="2" type="ORF">NUU61_010015</name>
</gene>
<evidence type="ECO:0000256" key="1">
    <source>
        <dbReference type="SAM" id="MobiDB-lite"/>
    </source>
</evidence>
<accession>A0A9W9JU98</accession>
<name>A0A9W9JU98_9EURO</name>
<reference evidence="2" key="1">
    <citation type="submission" date="2022-11" db="EMBL/GenBank/DDBJ databases">
        <authorList>
            <person name="Petersen C."/>
        </authorList>
    </citation>
    <scope>NUCLEOTIDE SEQUENCE</scope>
    <source>
        <strain evidence="2">IBT 34128</strain>
    </source>
</reference>